<comment type="caution">
    <text evidence="3">Lacks conserved residue(s) required for the propagation of feature annotation.</text>
</comment>
<accession>A0ABM0MK15</accession>
<keyword evidence="2" id="KW-0325">Glycoprotein</keyword>
<dbReference type="Gene3D" id="2.10.90.10">
    <property type="entry name" value="Cystine-knot cytokines"/>
    <property type="match status" value="1"/>
</dbReference>
<evidence type="ECO:0000256" key="1">
    <source>
        <dbReference type="ARBA" id="ARBA00023157"/>
    </source>
</evidence>
<reference evidence="7" key="1">
    <citation type="submission" date="2025-08" db="UniProtKB">
        <authorList>
            <consortium name="RefSeq"/>
        </authorList>
    </citation>
    <scope>IDENTIFICATION</scope>
    <source>
        <tissue evidence="7">Testes</tissue>
    </source>
</reference>
<protein>
    <submittedName>
        <fullName evidence="7">Mucin-5B-like</fullName>
    </submittedName>
</protein>
<gene>
    <name evidence="7" type="primary">LOC102807536</name>
</gene>
<evidence type="ECO:0000256" key="2">
    <source>
        <dbReference type="ARBA" id="ARBA00023180"/>
    </source>
</evidence>
<dbReference type="PROSITE" id="PS51233">
    <property type="entry name" value="VWFD"/>
    <property type="match status" value="1"/>
</dbReference>
<keyword evidence="6" id="KW-1185">Reference proteome</keyword>
<dbReference type="Pfam" id="PF08742">
    <property type="entry name" value="C8"/>
    <property type="match status" value="1"/>
</dbReference>
<dbReference type="InterPro" id="IPR050780">
    <property type="entry name" value="Mucin_vWF_Thrombospondin_sf"/>
</dbReference>
<dbReference type="Pfam" id="PF00094">
    <property type="entry name" value="VWD"/>
    <property type="match status" value="1"/>
</dbReference>
<dbReference type="InterPro" id="IPR014853">
    <property type="entry name" value="VWF/SSPO/ZAN-like_Cys-rich_dom"/>
</dbReference>
<proteinExistence type="predicted"/>
<evidence type="ECO:0000259" key="4">
    <source>
        <dbReference type="PROSITE" id="PS01225"/>
    </source>
</evidence>
<dbReference type="GeneID" id="102807536"/>
<dbReference type="SMART" id="SM00041">
    <property type="entry name" value="CT"/>
    <property type="match status" value="1"/>
</dbReference>
<sequence length="392" mass="43839">MKCGIQMVLTVPALGIEVRYEPYFHTFAFIMPYDRYVNNTEGICGVCNNVPGDEFLLRNGSRAGGVAEFMADWQRNRDDDCELPVNPTEPPCPKRKTMCDKLYKYPFDDCHSVENPAPYYESCLYDDMRAVCGVDGSCEALAFYAQVCSMKGICLQWRGDDVCPPENCTAGMVYRECAPVCMNAMDVCNPEVCTLAPARGCFCPEETYEKNGRCCSCEVCTPPEPPQCSEGQIIEIQIIETDDCCPDIHYLCVCASECPPPPTCAPDYDLVHTSDDLCCPRYECAPHGVKCKVIPMWEEPRTIYIMGCESALPVSLVECDGRCSSRTIWSIETASMETTCTCCQPSRTEFRTFDLVNCGEEANNNSTYTYEHILDCTCVACQIPLERDIKNV</sequence>
<organism evidence="6 7">
    <name type="scientific">Saccoglossus kowalevskii</name>
    <name type="common">Acorn worm</name>
    <dbReference type="NCBI Taxonomy" id="10224"/>
    <lineage>
        <taxon>Eukaryota</taxon>
        <taxon>Metazoa</taxon>
        <taxon>Hemichordata</taxon>
        <taxon>Enteropneusta</taxon>
        <taxon>Harrimaniidae</taxon>
        <taxon>Saccoglossus</taxon>
    </lineage>
</organism>
<dbReference type="RefSeq" id="XP_006820356.1">
    <property type="nucleotide sequence ID" value="XM_006820293.1"/>
</dbReference>
<dbReference type="SMART" id="SM00832">
    <property type="entry name" value="C8"/>
    <property type="match status" value="1"/>
</dbReference>
<dbReference type="InterPro" id="IPR001846">
    <property type="entry name" value="VWF_type-D"/>
</dbReference>
<dbReference type="PROSITE" id="PS01225">
    <property type="entry name" value="CTCK_2"/>
    <property type="match status" value="1"/>
</dbReference>
<dbReference type="PANTHER" id="PTHR11339">
    <property type="entry name" value="EXTRACELLULAR MATRIX GLYCOPROTEIN RELATED"/>
    <property type="match status" value="1"/>
</dbReference>
<feature type="domain" description="VWFD" evidence="5">
    <location>
        <begin position="1"/>
        <end position="82"/>
    </location>
</feature>
<feature type="domain" description="CTCK" evidence="4">
    <location>
        <begin position="291"/>
        <end position="382"/>
    </location>
</feature>
<dbReference type="Proteomes" id="UP000694865">
    <property type="component" value="Unplaced"/>
</dbReference>
<dbReference type="InterPro" id="IPR029034">
    <property type="entry name" value="Cystine-knot_cytokine"/>
</dbReference>
<evidence type="ECO:0000313" key="6">
    <source>
        <dbReference type="Proteomes" id="UP000694865"/>
    </source>
</evidence>
<name>A0ABM0MK15_SACKO</name>
<evidence type="ECO:0000256" key="3">
    <source>
        <dbReference type="PROSITE-ProRule" id="PRU00039"/>
    </source>
</evidence>
<keyword evidence="1" id="KW-1015">Disulfide bond</keyword>
<evidence type="ECO:0000313" key="7">
    <source>
        <dbReference type="RefSeq" id="XP_006820356.1"/>
    </source>
</evidence>
<evidence type="ECO:0000259" key="5">
    <source>
        <dbReference type="PROSITE" id="PS51233"/>
    </source>
</evidence>
<dbReference type="PANTHER" id="PTHR11339:SF402">
    <property type="entry name" value="VWFD DOMAIN-CONTAINING PROTEIN"/>
    <property type="match status" value="1"/>
</dbReference>
<dbReference type="InterPro" id="IPR006207">
    <property type="entry name" value="Cys_knot_C"/>
</dbReference>